<dbReference type="InterPro" id="IPR003710">
    <property type="entry name" value="ApbA"/>
</dbReference>
<protein>
    <recommendedName>
        <fullName evidence="4 10">2-dehydropantoate 2-reductase</fullName>
        <ecNumber evidence="3 10">1.1.1.169</ecNumber>
    </recommendedName>
    <alternativeName>
        <fullName evidence="8 10">Ketopantoate reductase</fullName>
    </alternativeName>
</protein>
<dbReference type="OrthoDB" id="6530772at2"/>
<sequence length="304" mass="33738">MHWHILGVGAIGSVWAAQLHLAGYQVTLLLRNKQKLLTYQQQGLVYESDKLGRHQLNIDAELIDAHSPIENLLVVTKAFASLEALNSVAERLTPHSQVVMLQNGMGPQQQAAAQYPHLSIWAATTTDGAYLKKPFHVIRAGYGETLYGPLNQSATGFTDTLFPQVFPELQINQTPDILHKLWCKVAINAAINPLTALYQCKNGELLNTVERRNTVADLCDEISRVANACDQPLFEQPLFDVVAHVAKQTAGNFSSMHQDILHQRPTEIEQITGFICDEATRHGIATPINEALRHEIQALSERSK</sequence>
<dbReference type="GO" id="GO:0050661">
    <property type="term" value="F:NADP binding"/>
    <property type="evidence" value="ECO:0007669"/>
    <property type="project" value="TreeGrafter"/>
</dbReference>
<dbReference type="GO" id="GO:0005737">
    <property type="term" value="C:cytoplasm"/>
    <property type="evidence" value="ECO:0007669"/>
    <property type="project" value="TreeGrafter"/>
</dbReference>
<evidence type="ECO:0000256" key="2">
    <source>
        <dbReference type="ARBA" id="ARBA00007870"/>
    </source>
</evidence>
<dbReference type="NCBIfam" id="TIGR00745">
    <property type="entry name" value="apbA_panE"/>
    <property type="match status" value="1"/>
</dbReference>
<dbReference type="Gene3D" id="3.40.50.720">
    <property type="entry name" value="NAD(P)-binding Rossmann-like Domain"/>
    <property type="match status" value="1"/>
</dbReference>
<comment type="catalytic activity">
    <reaction evidence="9 10">
        <text>(R)-pantoate + NADP(+) = 2-dehydropantoate + NADPH + H(+)</text>
        <dbReference type="Rhea" id="RHEA:16233"/>
        <dbReference type="ChEBI" id="CHEBI:11561"/>
        <dbReference type="ChEBI" id="CHEBI:15378"/>
        <dbReference type="ChEBI" id="CHEBI:15980"/>
        <dbReference type="ChEBI" id="CHEBI:57783"/>
        <dbReference type="ChEBI" id="CHEBI:58349"/>
        <dbReference type="EC" id="1.1.1.169"/>
    </reaction>
</comment>
<dbReference type="InterPro" id="IPR013332">
    <property type="entry name" value="KPR_N"/>
</dbReference>
<evidence type="ECO:0000256" key="4">
    <source>
        <dbReference type="ARBA" id="ARBA00019465"/>
    </source>
</evidence>
<dbReference type="EC" id="1.1.1.169" evidence="3 10"/>
<accession>A0A5P1RDS9</accession>
<evidence type="ECO:0000259" key="11">
    <source>
        <dbReference type="Pfam" id="PF02558"/>
    </source>
</evidence>
<name>A0A5P1RDS9_9GAMM</name>
<feature type="domain" description="Ketopantoate reductase N-terminal" evidence="11">
    <location>
        <begin position="3"/>
        <end position="151"/>
    </location>
</feature>
<proteinExistence type="inferred from homology"/>
<dbReference type="AlphaFoldDB" id="A0A5P1RDS9"/>
<evidence type="ECO:0000256" key="9">
    <source>
        <dbReference type="ARBA" id="ARBA00048793"/>
    </source>
</evidence>
<evidence type="ECO:0000259" key="12">
    <source>
        <dbReference type="Pfam" id="PF08546"/>
    </source>
</evidence>
<dbReference type="InterPro" id="IPR050838">
    <property type="entry name" value="Ketopantoate_reductase"/>
</dbReference>
<evidence type="ECO:0000256" key="1">
    <source>
        <dbReference type="ARBA" id="ARBA00004994"/>
    </source>
</evidence>
<organism evidence="13 14">
    <name type="scientific">Neptunomonas concharum</name>
    <dbReference type="NCBI Taxonomy" id="1031538"/>
    <lineage>
        <taxon>Bacteria</taxon>
        <taxon>Pseudomonadati</taxon>
        <taxon>Pseudomonadota</taxon>
        <taxon>Gammaproteobacteria</taxon>
        <taxon>Oceanospirillales</taxon>
        <taxon>Oceanospirillaceae</taxon>
        <taxon>Neptunomonas</taxon>
    </lineage>
</organism>
<dbReference type="RefSeq" id="WP_138986928.1">
    <property type="nucleotide sequence ID" value="NZ_CP043869.1"/>
</dbReference>
<dbReference type="EMBL" id="CP043869">
    <property type="protein sequence ID" value="QEQ97431.1"/>
    <property type="molecule type" value="Genomic_DNA"/>
</dbReference>
<dbReference type="Proteomes" id="UP000324760">
    <property type="component" value="Chromosome"/>
</dbReference>
<evidence type="ECO:0000256" key="10">
    <source>
        <dbReference type="RuleBase" id="RU362068"/>
    </source>
</evidence>
<comment type="pathway">
    <text evidence="1 10">Cofactor biosynthesis; (R)-pantothenate biosynthesis; (R)-pantoate from 3-methyl-2-oxobutanoate: step 2/2.</text>
</comment>
<dbReference type="Pfam" id="PF08546">
    <property type="entry name" value="ApbA_C"/>
    <property type="match status" value="1"/>
</dbReference>
<keyword evidence="6 10" id="KW-0521">NADP</keyword>
<comment type="similarity">
    <text evidence="2 10">Belongs to the ketopantoate reductase family.</text>
</comment>
<dbReference type="GO" id="GO:0008677">
    <property type="term" value="F:2-dehydropantoate 2-reductase activity"/>
    <property type="evidence" value="ECO:0007669"/>
    <property type="project" value="UniProtKB-EC"/>
</dbReference>
<evidence type="ECO:0000313" key="14">
    <source>
        <dbReference type="Proteomes" id="UP000324760"/>
    </source>
</evidence>
<comment type="function">
    <text evidence="10">Catalyzes the NADPH-dependent reduction of ketopantoate into pantoic acid.</text>
</comment>
<keyword evidence="14" id="KW-1185">Reference proteome</keyword>
<dbReference type="UniPathway" id="UPA00028">
    <property type="reaction ID" value="UER00004"/>
</dbReference>
<dbReference type="KEGG" id="ncu:F0U83_12290"/>
<evidence type="ECO:0000256" key="8">
    <source>
        <dbReference type="ARBA" id="ARBA00032024"/>
    </source>
</evidence>
<dbReference type="InterPro" id="IPR036291">
    <property type="entry name" value="NAD(P)-bd_dom_sf"/>
</dbReference>
<evidence type="ECO:0000256" key="3">
    <source>
        <dbReference type="ARBA" id="ARBA00013014"/>
    </source>
</evidence>
<dbReference type="InterPro" id="IPR008927">
    <property type="entry name" value="6-PGluconate_DH-like_C_sf"/>
</dbReference>
<dbReference type="PANTHER" id="PTHR43765:SF2">
    <property type="entry name" value="2-DEHYDROPANTOATE 2-REDUCTASE"/>
    <property type="match status" value="1"/>
</dbReference>
<dbReference type="InterPro" id="IPR013328">
    <property type="entry name" value="6PGD_dom2"/>
</dbReference>
<gene>
    <name evidence="13" type="ORF">F0U83_12290</name>
</gene>
<evidence type="ECO:0000256" key="6">
    <source>
        <dbReference type="ARBA" id="ARBA00022857"/>
    </source>
</evidence>
<dbReference type="SUPFAM" id="SSF48179">
    <property type="entry name" value="6-phosphogluconate dehydrogenase C-terminal domain-like"/>
    <property type="match status" value="1"/>
</dbReference>
<keyword evidence="5 10" id="KW-0566">Pantothenate biosynthesis</keyword>
<dbReference type="SUPFAM" id="SSF51735">
    <property type="entry name" value="NAD(P)-binding Rossmann-fold domains"/>
    <property type="match status" value="1"/>
</dbReference>
<evidence type="ECO:0000313" key="13">
    <source>
        <dbReference type="EMBL" id="QEQ97431.1"/>
    </source>
</evidence>
<evidence type="ECO:0000256" key="7">
    <source>
        <dbReference type="ARBA" id="ARBA00023002"/>
    </source>
</evidence>
<dbReference type="GO" id="GO:0015940">
    <property type="term" value="P:pantothenate biosynthetic process"/>
    <property type="evidence" value="ECO:0007669"/>
    <property type="project" value="UniProtKB-UniPathway"/>
</dbReference>
<dbReference type="FunFam" id="1.10.1040.10:FF:000017">
    <property type="entry name" value="2-dehydropantoate 2-reductase"/>
    <property type="match status" value="1"/>
</dbReference>
<reference evidence="13 14" key="1">
    <citation type="journal article" date="2019" name="Biochem. Eng. J.">
        <title>Metabolic engineering of the marine bacteria Neptunomonas concharum for the production of acetoin and meso-2,3-butanediol from acetate.</title>
        <authorList>
            <person name="Li W."/>
            <person name="Pu N."/>
            <person name="Liu C.-X."/>
            <person name="Yuan Q.-P."/>
            <person name="Li Z.-J."/>
        </authorList>
    </citation>
    <scope>NUCLEOTIDE SEQUENCE [LARGE SCALE GENOMIC DNA]</scope>
    <source>
        <strain evidence="13 14">JCM17730</strain>
    </source>
</reference>
<feature type="domain" description="Ketopantoate reductase C-terminal" evidence="12">
    <location>
        <begin position="176"/>
        <end position="298"/>
    </location>
</feature>
<dbReference type="InterPro" id="IPR013752">
    <property type="entry name" value="KPA_reductase"/>
</dbReference>
<dbReference type="PANTHER" id="PTHR43765">
    <property type="entry name" value="2-DEHYDROPANTOATE 2-REDUCTASE-RELATED"/>
    <property type="match status" value="1"/>
</dbReference>
<dbReference type="Pfam" id="PF02558">
    <property type="entry name" value="ApbA"/>
    <property type="match status" value="1"/>
</dbReference>
<keyword evidence="7 10" id="KW-0560">Oxidoreductase</keyword>
<dbReference type="Gene3D" id="1.10.1040.10">
    <property type="entry name" value="N-(1-d-carboxylethyl)-l-norvaline Dehydrogenase, domain 2"/>
    <property type="match status" value="1"/>
</dbReference>
<evidence type="ECO:0000256" key="5">
    <source>
        <dbReference type="ARBA" id="ARBA00022655"/>
    </source>
</evidence>